<dbReference type="Pfam" id="PF00296">
    <property type="entry name" value="Bac_luciferase"/>
    <property type="match status" value="1"/>
</dbReference>
<reference evidence="7" key="1">
    <citation type="submission" date="2021-03" db="EMBL/GenBank/DDBJ databases">
        <title>Whole genome shotgun sequence of Actinoplanes auranticolor NBRC 12245.</title>
        <authorList>
            <person name="Komaki H."/>
            <person name="Tamura T."/>
        </authorList>
    </citation>
    <scope>NUCLEOTIDE SEQUENCE</scope>
    <source>
        <strain evidence="7">NBRC 12245</strain>
    </source>
</reference>
<dbReference type="SUPFAM" id="SSF51679">
    <property type="entry name" value="Bacterial luciferase-like"/>
    <property type="match status" value="1"/>
</dbReference>
<keyword evidence="8" id="KW-1185">Reference proteome</keyword>
<keyword evidence="4" id="KW-0274">FAD</keyword>
<evidence type="ECO:0000313" key="8">
    <source>
        <dbReference type="Proteomes" id="UP000681340"/>
    </source>
</evidence>
<evidence type="ECO:0000259" key="6">
    <source>
        <dbReference type="PROSITE" id="PS51387"/>
    </source>
</evidence>
<evidence type="ECO:0000256" key="3">
    <source>
        <dbReference type="ARBA" id="ARBA00022630"/>
    </source>
</evidence>
<dbReference type="RefSeq" id="WP_212987482.1">
    <property type="nucleotide sequence ID" value="NZ_BAABEA010000003.1"/>
</dbReference>
<dbReference type="Gene3D" id="3.40.462.20">
    <property type="match status" value="1"/>
</dbReference>
<dbReference type="InterPro" id="IPR036318">
    <property type="entry name" value="FAD-bd_PCMH-like_sf"/>
</dbReference>
<keyword evidence="5" id="KW-0560">Oxidoreductase</keyword>
<evidence type="ECO:0000256" key="5">
    <source>
        <dbReference type="ARBA" id="ARBA00023002"/>
    </source>
</evidence>
<dbReference type="PANTHER" id="PTHR42973">
    <property type="entry name" value="BINDING OXIDOREDUCTASE, PUTATIVE (AFU_ORTHOLOGUE AFUA_1G17690)-RELATED"/>
    <property type="match status" value="1"/>
</dbReference>
<comment type="cofactor">
    <cofactor evidence="1">
        <name>FAD</name>
        <dbReference type="ChEBI" id="CHEBI:57692"/>
    </cofactor>
</comment>
<dbReference type="InterPro" id="IPR050416">
    <property type="entry name" value="FAD-linked_Oxidoreductase"/>
</dbReference>
<sequence>MNYGHPLTFGALVASPAGTPVEAVELARRAEELGYDLVTVEDRPDEPGLLDAWTVLGWVAGRTERVRLAPAALAVPLRDPAVLARAAASLDLLSDGRLELVLGRGGEQDAIEAMGGRRTGTDRAVAALDEAIDIVRGVLDAGEPRPLRHLGEHYRIPQAQRGPLPAHRIPIRLDGDQAPVLRLAGRKADGWSATLTAFRPAEYAAANKIIDEAALEAGREPAEIRRLLHVTAEHTVPELLALALEDGVSTFVVRADDIATLDRFAREVMPALREAVARELPAAPTAVFRPASVRAKRRPGIDYDNVPPSLAGQAVEPGDLDYARVRSTYLRGGAPGLVLRARSTAEVVDALAFVRAHPGLPFSVRSAGHGISGRSTNDGGLVLSVAAMNTIEVLDEQRRLIRVGPGARWSEVADVLRPYGWALSSGDYGGVGVGGLATAGGVGWLARKHGLTIDHLRAVEMVLADGSVVRAAEDENPELFWAVRGAGANFGVVTSFDFEVDEVGEVGWAQFVVGADDPADLLVRWGAAIEAAPRDLSGQLIMGRPRPGQPGVAQLMAMVDNDDPQTIIDQLTPVAGAGPLYQQNVVLAPYAAVLARAADGYHRAEGEPVSRSGLIEHLTPEFAAAAAELIASGAIHWFQIRTVGGAVADVPAGATAYGYRSANFSVVVMGPSRRRLDPLWDALAVHFDGLYLSFESDQRPERLADAFPPRTLERLRELKRRYDPQHLFADNFPIRTTLETR</sequence>
<organism evidence="7 8">
    <name type="scientific">Actinoplanes auranticolor</name>
    <dbReference type="NCBI Taxonomy" id="47988"/>
    <lineage>
        <taxon>Bacteria</taxon>
        <taxon>Bacillati</taxon>
        <taxon>Actinomycetota</taxon>
        <taxon>Actinomycetes</taxon>
        <taxon>Micromonosporales</taxon>
        <taxon>Micromonosporaceae</taxon>
        <taxon>Actinoplanes</taxon>
    </lineage>
</organism>
<dbReference type="Gene3D" id="3.20.20.30">
    <property type="entry name" value="Luciferase-like domain"/>
    <property type="match status" value="1"/>
</dbReference>
<proteinExistence type="inferred from homology"/>
<dbReference type="InterPro" id="IPR016169">
    <property type="entry name" value="FAD-bd_PCMH_sub2"/>
</dbReference>
<dbReference type="GO" id="GO:0071949">
    <property type="term" value="F:FAD binding"/>
    <property type="evidence" value="ECO:0007669"/>
    <property type="project" value="InterPro"/>
</dbReference>
<dbReference type="Pfam" id="PF01565">
    <property type="entry name" value="FAD_binding_4"/>
    <property type="match status" value="1"/>
</dbReference>
<accession>A0A919VH40</accession>
<dbReference type="AlphaFoldDB" id="A0A919VH40"/>
<evidence type="ECO:0000256" key="4">
    <source>
        <dbReference type="ARBA" id="ARBA00022827"/>
    </source>
</evidence>
<dbReference type="Proteomes" id="UP000681340">
    <property type="component" value="Unassembled WGS sequence"/>
</dbReference>
<dbReference type="Gene3D" id="3.30.465.10">
    <property type="match status" value="1"/>
</dbReference>
<dbReference type="PANTHER" id="PTHR42973:SF39">
    <property type="entry name" value="FAD-BINDING PCMH-TYPE DOMAIN-CONTAINING PROTEIN"/>
    <property type="match status" value="1"/>
</dbReference>
<dbReference type="InterPro" id="IPR016166">
    <property type="entry name" value="FAD-bd_PCMH"/>
</dbReference>
<dbReference type="SUPFAM" id="SSF56176">
    <property type="entry name" value="FAD-binding/transporter-associated domain-like"/>
    <property type="match status" value="1"/>
</dbReference>
<keyword evidence="3" id="KW-0285">Flavoprotein</keyword>
<dbReference type="InterPro" id="IPR011251">
    <property type="entry name" value="Luciferase-like_dom"/>
</dbReference>
<dbReference type="Gene3D" id="3.30.43.10">
    <property type="entry name" value="Uridine Diphospho-n-acetylenolpyruvylglucosamine Reductase, domain 2"/>
    <property type="match status" value="1"/>
</dbReference>
<feature type="domain" description="FAD-binding PCMH-type" evidence="6">
    <location>
        <begin position="330"/>
        <end position="503"/>
    </location>
</feature>
<evidence type="ECO:0000256" key="2">
    <source>
        <dbReference type="ARBA" id="ARBA00005466"/>
    </source>
</evidence>
<comment type="similarity">
    <text evidence="2">Belongs to the oxygen-dependent FAD-linked oxidoreductase family.</text>
</comment>
<dbReference type="InterPro" id="IPR016167">
    <property type="entry name" value="FAD-bd_PCMH_sub1"/>
</dbReference>
<comment type="caution">
    <text evidence="7">The sequence shown here is derived from an EMBL/GenBank/DDBJ whole genome shotgun (WGS) entry which is preliminary data.</text>
</comment>
<gene>
    <name evidence="7" type="ORF">Aau02nite_14140</name>
</gene>
<dbReference type="EMBL" id="BOQL01000014">
    <property type="protein sequence ID" value="GIM65009.1"/>
    <property type="molecule type" value="Genomic_DNA"/>
</dbReference>
<name>A0A919VH40_9ACTN</name>
<dbReference type="PROSITE" id="PS51387">
    <property type="entry name" value="FAD_PCMH"/>
    <property type="match status" value="1"/>
</dbReference>
<dbReference type="InterPro" id="IPR006094">
    <property type="entry name" value="Oxid_FAD_bind_N"/>
</dbReference>
<dbReference type="InterPro" id="IPR036661">
    <property type="entry name" value="Luciferase-like_sf"/>
</dbReference>
<evidence type="ECO:0000313" key="7">
    <source>
        <dbReference type="EMBL" id="GIM65009.1"/>
    </source>
</evidence>
<dbReference type="GO" id="GO:0016705">
    <property type="term" value="F:oxidoreductase activity, acting on paired donors, with incorporation or reduction of molecular oxygen"/>
    <property type="evidence" value="ECO:0007669"/>
    <property type="project" value="InterPro"/>
</dbReference>
<protein>
    <recommendedName>
        <fullName evidence="6">FAD-binding PCMH-type domain-containing protein</fullName>
    </recommendedName>
</protein>
<evidence type="ECO:0000256" key="1">
    <source>
        <dbReference type="ARBA" id="ARBA00001974"/>
    </source>
</evidence>